<dbReference type="Pfam" id="PF04343">
    <property type="entry name" value="DUF488"/>
    <property type="match status" value="1"/>
</dbReference>
<accession>A0A521G2L3</accession>
<evidence type="ECO:0008006" key="3">
    <source>
        <dbReference type="Google" id="ProtNLM"/>
    </source>
</evidence>
<evidence type="ECO:0000313" key="1">
    <source>
        <dbReference type="EMBL" id="TAA75260.1"/>
    </source>
</evidence>
<dbReference type="PANTHER" id="PTHR39337">
    <property type="entry name" value="BLR5642 PROTEIN"/>
    <property type="match status" value="1"/>
</dbReference>
<sequence length="285" mass="33827">MGSDVKKEINSAGYPKYHRQRFIITLLQYLNSSLSWEEFQKILFLSQQETEIFYYDFVLSSNEFYSFQAVSDIETLHRLGWIDIKNNKIVLLYKLPSEKGLSQAETQKLFRFTREKEKKYFKEQLLFSNHAKPCEEDFLCDESVLFTIGYEGISFEEYINQLLRKNVRLLCDVRMNPISRKFGFSKGILSEVLPKFGIKYLHIPELGIISSSRKELHAASDYQYLFENYKKELKKKNKFLSIVRDALAEYKKIALTCFEHQPLFCHRHCISDYIQKERNVTVIHL</sequence>
<dbReference type="PANTHER" id="PTHR39337:SF1">
    <property type="entry name" value="BLR5642 PROTEIN"/>
    <property type="match status" value="1"/>
</dbReference>
<organism evidence="1 2">
    <name type="scientific">Candidatus Electronema aureum</name>
    <dbReference type="NCBI Taxonomy" id="2005002"/>
    <lineage>
        <taxon>Bacteria</taxon>
        <taxon>Pseudomonadati</taxon>
        <taxon>Thermodesulfobacteriota</taxon>
        <taxon>Desulfobulbia</taxon>
        <taxon>Desulfobulbales</taxon>
        <taxon>Desulfobulbaceae</taxon>
        <taxon>Candidatus Electronema</taxon>
    </lineage>
</organism>
<dbReference type="InterPro" id="IPR007438">
    <property type="entry name" value="DUF488"/>
</dbReference>
<gene>
    <name evidence="1" type="ORF">CDV28_10973</name>
</gene>
<name>A0A521G2L3_9BACT</name>
<keyword evidence="2" id="KW-1185">Reference proteome</keyword>
<dbReference type="EMBL" id="NQJD01000009">
    <property type="protein sequence ID" value="TAA75260.1"/>
    <property type="molecule type" value="Genomic_DNA"/>
</dbReference>
<reference evidence="1" key="1">
    <citation type="submission" date="2017-07" db="EMBL/GenBank/DDBJ databases">
        <title>The cable genome - Insights into the physiology and evolution of filamentous bacteria capable of sulfide oxidation via long distance electron transfer.</title>
        <authorList>
            <person name="Thorup C."/>
            <person name="Bjerg J.T."/>
            <person name="Schreiber L."/>
            <person name="Nielsen L.P."/>
            <person name="Kjeldsen K.U."/>
            <person name="Boesen T."/>
            <person name="Boggild A."/>
            <person name="Meysman F."/>
            <person name="Geelhoed J."/>
            <person name="Schramm A."/>
        </authorList>
    </citation>
    <scope>NUCLEOTIDE SEQUENCE [LARGE SCALE GENOMIC DNA]</scope>
    <source>
        <strain evidence="1">GS</strain>
    </source>
</reference>
<protein>
    <recommendedName>
        <fullName evidence="3">DUF488 domain-containing protein</fullName>
    </recommendedName>
</protein>
<proteinExistence type="predicted"/>
<evidence type="ECO:0000313" key="2">
    <source>
        <dbReference type="Proteomes" id="UP000316238"/>
    </source>
</evidence>
<comment type="caution">
    <text evidence="1">The sequence shown here is derived from an EMBL/GenBank/DDBJ whole genome shotgun (WGS) entry which is preliminary data.</text>
</comment>
<dbReference type="Proteomes" id="UP000316238">
    <property type="component" value="Unassembled WGS sequence"/>
</dbReference>
<dbReference type="AlphaFoldDB" id="A0A521G2L3"/>